<feature type="chain" id="PRO_5032452724" evidence="5">
    <location>
        <begin position="26"/>
        <end position="558"/>
    </location>
</feature>
<evidence type="ECO:0000256" key="3">
    <source>
        <dbReference type="ARBA" id="ARBA00023237"/>
    </source>
</evidence>
<dbReference type="SUPFAM" id="SSF103647">
    <property type="entry name" value="TSP type-3 repeat"/>
    <property type="match status" value="1"/>
</dbReference>
<dbReference type="InterPro" id="IPR050330">
    <property type="entry name" value="Bact_OuterMem_StrucFunc"/>
</dbReference>
<dbReference type="Gene3D" id="3.30.1330.60">
    <property type="entry name" value="OmpA-like domain"/>
    <property type="match status" value="1"/>
</dbReference>
<dbReference type="GO" id="GO:0005509">
    <property type="term" value="F:calcium ion binding"/>
    <property type="evidence" value="ECO:0007669"/>
    <property type="project" value="InterPro"/>
</dbReference>
<keyword evidence="3" id="KW-0998">Cell outer membrane</keyword>
<evidence type="ECO:0000259" key="6">
    <source>
        <dbReference type="PROSITE" id="PS51123"/>
    </source>
</evidence>
<keyword evidence="5" id="KW-0732">Signal</keyword>
<sequence length="558" mass="54676">MKSIRRLLSVSLIISAGMSASLASADALTDLLNSLGLPQLFSEVGSTVGTIGASVLDPIGTGDNDFLGVDLLNSEDDVGATLGGSGELTGTGNNTDSETMMPLDALGLSELLDALGLTYDTGFATQLRGLVGPEGLIIEGLVGVLDGIPAGFELPGLAQSSGLVIDGAENGLLGLSLLDSGSGGNGGAIGVAILSGSNSGNGEYAGVSLLGGAGSGNGGALGVAALSGSNSGNSDAIAAGILGGDNTGNGGNLGVALLNGDNAGNGENAGVAILNGANSGNGDTAGIAVLNGDNSGNAVLAGVGALNGANSGNSDTIAVGVLNGENSGNGGVIGAGALNGPGSGQGGLIAVVAVNEPATGTNGNGGDNNGSCTAAGSVGCAAPLQLAMLDACADVDGDGVCDDRDECLDTPANTPVFLTGCHLTEDAPLVLRGVNFEFDKADLTPASLPILEHAVRVLAAQPESLVAVDGHTDSKGSDEYNMRLSYLRARAVYSYLIDAGIDDLRLAYRGYGESVPVAPNANDDGGDDPVGRAENRRVELNILDVESFQSIKQENLSK</sequence>
<name>A0A840R7S5_9GAMM</name>
<gene>
    <name evidence="7" type="ORF">HNQ57_002673</name>
</gene>
<evidence type="ECO:0000313" key="7">
    <source>
        <dbReference type="EMBL" id="MBB5188391.1"/>
    </source>
</evidence>
<dbReference type="SUPFAM" id="SSF103088">
    <property type="entry name" value="OmpA-like"/>
    <property type="match status" value="1"/>
</dbReference>
<evidence type="ECO:0000256" key="2">
    <source>
        <dbReference type="ARBA" id="ARBA00023136"/>
    </source>
</evidence>
<dbReference type="RefSeq" id="WP_184463735.1">
    <property type="nucleotide sequence ID" value="NZ_JACHHW010000007.1"/>
</dbReference>
<evidence type="ECO:0000313" key="8">
    <source>
        <dbReference type="Proteomes" id="UP000536640"/>
    </source>
</evidence>
<dbReference type="GO" id="GO:0009279">
    <property type="term" value="C:cell outer membrane"/>
    <property type="evidence" value="ECO:0007669"/>
    <property type="project" value="UniProtKB-SubCell"/>
</dbReference>
<keyword evidence="8" id="KW-1185">Reference proteome</keyword>
<dbReference type="CDD" id="cd07185">
    <property type="entry name" value="OmpA_C-like"/>
    <property type="match status" value="1"/>
</dbReference>
<reference evidence="7 8" key="1">
    <citation type="submission" date="2020-08" db="EMBL/GenBank/DDBJ databases">
        <title>Genomic Encyclopedia of Type Strains, Phase IV (KMG-IV): sequencing the most valuable type-strain genomes for metagenomic binning, comparative biology and taxonomic classification.</title>
        <authorList>
            <person name="Goeker M."/>
        </authorList>
    </citation>
    <scope>NUCLEOTIDE SEQUENCE [LARGE SCALE GENOMIC DNA]</scope>
    <source>
        <strain evidence="7 8">DSM 25701</strain>
    </source>
</reference>
<dbReference type="Pfam" id="PF00691">
    <property type="entry name" value="OmpA"/>
    <property type="match status" value="1"/>
</dbReference>
<evidence type="ECO:0000256" key="4">
    <source>
        <dbReference type="PROSITE-ProRule" id="PRU00473"/>
    </source>
</evidence>
<feature type="domain" description="OmpA-like" evidence="6">
    <location>
        <begin position="423"/>
        <end position="546"/>
    </location>
</feature>
<proteinExistence type="predicted"/>
<keyword evidence="2 4" id="KW-0472">Membrane</keyword>
<accession>A0A840R7S5</accession>
<dbReference type="PRINTS" id="PR01021">
    <property type="entry name" value="OMPADOMAIN"/>
</dbReference>
<protein>
    <submittedName>
        <fullName evidence="7">Outer membrane protein OmpA-like peptidoglycan-associated protein</fullName>
    </submittedName>
</protein>
<dbReference type="InterPro" id="IPR006665">
    <property type="entry name" value="OmpA-like"/>
</dbReference>
<dbReference type="InterPro" id="IPR028974">
    <property type="entry name" value="TSP_type-3_rpt"/>
</dbReference>
<dbReference type="InterPro" id="IPR006664">
    <property type="entry name" value="OMP_bac"/>
</dbReference>
<comment type="caution">
    <text evidence="7">The sequence shown here is derived from an EMBL/GenBank/DDBJ whole genome shotgun (WGS) entry which is preliminary data.</text>
</comment>
<evidence type="ECO:0000256" key="5">
    <source>
        <dbReference type="SAM" id="SignalP"/>
    </source>
</evidence>
<dbReference type="InterPro" id="IPR036737">
    <property type="entry name" value="OmpA-like_sf"/>
</dbReference>
<dbReference type="Proteomes" id="UP000536640">
    <property type="component" value="Unassembled WGS sequence"/>
</dbReference>
<comment type="subcellular location">
    <subcellularLocation>
        <location evidence="1">Cell outer membrane</location>
    </subcellularLocation>
</comment>
<dbReference type="EMBL" id="JACHHW010000007">
    <property type="protein sequence ID" value="MBB5188391.1"/>
    <property type="molecule type" value="Genomic_DNA"/>
</dbReference>
<dbReference type="PANTHER" id="PTHR30329:SF21">
    <property type="entry name" value="LIPOPROTEIN YIAD-RELATED"/>
    <property type="match status" value="1"/>
</dbReference>
<dbReference type="AlphaFoldDB" id="A0A840R7S5"/>
<dbReference type="PANTHER" id="PTHR30329">
    <property type="entry name" value="STATOR ELEMENT OF FLAGELLAR MOTOR COMPLEX"/>
    <property type="match status" value="1"/>
</dbReference>
<feature type="signal peptide" evidence="5">
    <location>
        <begin position="1"/>
        <end position="25"/>
    </location>
</feature>
<organism evidence="7 8">
    <name type="scientific">Zhongshania antarctica</name>
    <dbReference type="NCBI Taxonomy" id="641702"/>
    <lineage>
        <taxon>Bacteria</taxon>
        <taxon>Pseudomonadati</taxon>
        <taxon>Pseudomonadota</taxon>
        <taxon>Gammaproteobacteria</taxon>
        <taxon>Cellvibrionales</taxon>
        <taxon>Spongiibacteraceae</taxon>
        <taxon>Zhongshania</taxon>
    </lineage>
</organism>
<evidence type="ECO:0000256" key="1">
    <source>
        <dbReference type="ARBA" id="ARBA00004442"/>
    </source>
</evidence>
<dbReference type="PROSITE" id="PS51123">
    <property type="entry name" value="OMPA_2"/>
    <property type="match status" value="1"/>
</dbReference>